<evidence type="ECO:0000256" key="1">
    <source>
        <dbReference type="SAM" id="MobiDB-lite"/>
    </source>
</evidence>
<dbReference type="PANTHER" id="PTHR11736:SF14">
    <property type="entry name" value="NSE3 HOMOLOG, SMC5-SMC6 COMPLEX COMPONENT"/>
    <property type="match status" value="1"/>
</dbReference>
<accession>A0A9W8W4N0</accession>
<sequence length="311" mass="35761">MPPQRNRRARAVEDDGSEEDVRPRRRRRNSLDDQENEDDLDDEGRDDGEMNQHSTRSADEQMAKKLVRYAISCEYSRTTIRRDGIKERVLGNQGRSFKRVFGLAQDQLREIWGMELRELPMREKMTLHEKRQAMKSQSQPKANSNAFILVSTLPKAYRTAAILQPSKTPSADDEATYSAFYTLVISTIWLNGGELSEQKLQRYLTRLNADQNVSMDKTELIMKKMEKQGYVIKRIDKPLVGQDGDQTVTWHVGPRARKEVGLKGVMGMVREVYGESWGEDMEKKLRSSLNVKDQRVDGDEQDEPDGDTTMA</sequence>
<dbReference type="Gene3D" id="1.10.10.1200">
    <property type="entry name" value="MAGE homology domain, winged helix WH1 motif"/>
    <property type="match status" value="1"/>
</dbReference>
<dbReference type="Gene3D" id="1.10.10.1210">
    <property type="entry name" value="MAGE homology domain, winged helix WH2 motif"/>
    <property type="match status" value="1"/>
</dbReference>
<dbReference type="InterPro" id="IPR041898">
    <property type="entry name" value="MAGE_WH1"/>
</dbReference>
<reference evidence="3" key="1">
    <citation type="submission" date="2022-10" db="EMBL/GenBank/DDBJ databases">
        <title>Tapping the CABI collections for fungal endophytes: first genome assemblies for Collariella, Neodidymelliopsis, Ascochyta clinopodiicola, Didymella pomorum, Didymosphaeria variabile, Neocosmospora piperis and Neocucurbitaria cava.</title>
        <authorList>
            <person name="Hill R."/>
        </authorList>
    </citation>
    <scope>NUCLEOTIDE SEQUENCE</scope>
    <source>
        <strain evidence="3">IMI 366586</strain>
    </source>
</reference>
<feature type="compositionally biased region" description="Acidic residues" evidence="1">
    <location>
        <begin position="299"/>
        <end position="311"/>
    </location>
</feature>
<dbReference type="GO" id="GO:0005634">
    <property type="term" value="C:nucleus"/>
    <property type="evidence" value="ECO:0007669"/>
    <property type="project" value="TreeGrafter"/>
</dbReference>
<dbReference type="SMART" id="SM01373">
    <property type="entry name" value="MAGE"/>
    <property type="match status" value="1"/>
</dbReference>
<evidence type="ECO:0000313" key="3">
    <source>
        <dbReference type="EMBL" id="KAJ4311443.1"/>
    </source>
</evidence>
<dbReference type="OrthoDB" id="205198at2759"/>
<dbReference type="InterPro" id="IPR037445">
    <property type="entry name" value="MAGE"/>
</dbReference>
<name>A0A9W8W4N0_9HYPO</name>
<feature type="compositionally biased region" description="Acidic residues" evidence="1">
    <location>
        <begin position="32"/>
        <end position="46"/>
    </location>
</feature>
<proteinExistence type="predicted"/>
<evidence type="ECO:0000259" key="2">
    <source>
        <dbReference type="SMART" id="SM01373"/>
    </source>
</evidence>
<feature type="region of interest" description="Disordered" evidence="1">
    <location>
        <begin position="288"/>
        <end position="311"/>
    </location>
</feature>
<dbReference type="Proteomes" id="UP001140502">
    <property type="component" value="Unassembled WGS sequence"/>
</dbReference>
<dbReference type="InterPro" id="IPR041899">
    <property type="entry name" value="MAGE_WH2"/>
</dbReference>
<evidence type="ECO:0000313" key="4">
    <source>
        <dbReference type="Proteomes" id="UP001140502"/>
    </source>
</evidence>
<dbReference type="InterPro" id="IPR002190">
    <property type="entry name" value="MHD_dom"/>
</dbReference>
<dbReference type="EMBL" id="JAPEUR010000331">
    <property type="protein sequence ID" value="KAJ4311443.1"/>
    <property type="molecule type" value="Genomic_DNA"/>
</dbReference>
<comment type="caution">
    <text evidence="3">The sequence shown here is derived from an EMBL/GenBank/DDBJ whole genome shotgun (WGS) entry which is preliminary data.</text>
</comment>
<dbReference type="GO" id="GO:0006281">
    <property type="term" value="P:DNA repair"/>
    <property type="evidence" value="ECO:0007669"/>
    <property type="project" value="TreeGrafter"/>
</dbReference>
<dbReference type="PANTHER" id="PTHR11736">
    <property type="entry name" value="MELANOMA-ASSOCIATED ANTIGEN MAGE ANTIGEN"/>
    <property type="match status" value="1"/>
</dbReference>
<keyword evidence="4" id="KW-1185">Reference proteome</keyword>
<organism evidence="3 4">
    <name type="scientific">Fusarium piperis</name>
    <dbReference type="NCBI Taxonomy" id="1435070"/>
    <lineage>
        <taxon>Eukaryota</taxon>
        <taxon>Fungi</taxon>
        <taxon>Dikarya</taxon>
        <taxon>Ascomycota</taxon>
        <taxon>Pezizomycotina</taxon>
        <taxon>Sordariomycetes</taxon>
        <taxon>Hypocreomycetidae</taxon>
        <taxon>Hypocreales</taxon>
        <taxon>Nectriaceae</taxon>
        <taxon>Fusarium</taxon>
        <taxon>Fusarium solani species complex</taxon>
    </lineage>
</organism>
<dbReference type="AlphaFoldDB" id="A0A9W8W4N0"/>
<feature type="region of interest" description="Disordered" evidence="1">
    <location>
        <begin position="1"/>
        <end position="61"/>
    </location>
</feature>
<gene>
    <name evidence="3" type="ORF">N0V84_010433</name>
</gene>
<protein>
    <recommendedName>
        <fullName evidence="2">MAGE domain-containing protein</fullName>
    </recommendedName>
</protein>
<feature type="domain" description="MAGE" evidence="2">
    <location>
        <begin position="66"/>
        <end position="265"/>
    </location>
</feature>
<dbReference type="Pfam" id="PF01454">
    <property type="entry name" value="MAGE"/>
    <property type="match status" value="1"/>
</dbReference>